<evidence type="ECO:0000256" key="1">
    <source>
        <dbReference type="ARBA" id="ARBA00022729"/>
    </source>
</evidence>
<comment type="caution">
    <text evidence="5">The sequence shown here is derived from an EMBL/GenBank/DDBJ whole genome shotgun (WGS) entry which is preliminary data.</text>
</comment>
<gene>
    <name evidence="5" type="ORF">EDS130_LOCUS40273</name>
</gene>
<dbReference type="AlphaFoldDB" id="A0A815QH63"/>
<protein>
    <recommendedName>
        <fullName evidence="4">LamG-like jellyroll fold domain-containing protein</fullName>
    </recommendedName>
</protein>
<feature type="transmembrane region" description="Helical" evidence="3">
    <location>
        <begin position="45"/>
        <end position="69"/>
    </location>
</feature>
<dbReference type="SUPFAM" id="SSF49899">
    <property type="entry name" value="Concanavalin A-like lectins/glucanases"/>
    <property type="match status" value="2"/>
</dbReference>
<evidence type="ECO:0000256" key="3">
    <source>
        <dbReference type="SAM" id="Phobius"/>
    </source>
</evidence>
<keyword evidence="3" id="KW-1133">Transmembrane helix</keyword>
<evidence type="ECO:0000313" key="5">
    <source>
        <dbReference type="EMBL" id="CAF1462865.1"/>
    </source>
</evidence>
<feature type="domain" description="LamG-like jellyroll fold" evidence="4">
    <location>
        <begin position="145"/>
        <end position="283"/>
    </location>
</feature>
<dbReference type="InterPro" id="IPR006558">
    <property type="entry name" value="LamG-like"/>
</dbReference>
<keyword evidence="3" id="KW-0812">Transmembrane</keyword>
<evidence type="ECO:0000256" key="2">
    <source>
        <dbReference type="ARBA" id="ARBA00023157"/>
    </source>
</evidence>
<reference evidence="5" key="1">
    <citation type="submission" date="2021-02" db="EMBL/GenBank/DDBJ databases">
        <authorList>
            <person name="Nowell W R."/>
        </authorList>
    </citation>
    <scope>NUCLEOTIDE SEQUENCE</scope>
</reference>
<dbReference type="InterPro" id="IPR013320">
    <property type="entry name" value="ConA-like_dom_sf"/>
</dbReference>
<dbReference type="Gene3D" id="2.60.120.200">
    <property type="match status" value="2"/>
</dbReference>
<accession>A0A815QH63</accession>
<keyword evidence="2" id="KW-1015">Disulfide bond</keyword>
<dbReference type="OrthoDB" id="10003323at2759"/>
<proteinExistence type="predicted"/>
<sequence>MEFVNQCIPPLDFNIPEYSDLTPISLRTPLFSNIKFKFPRRTKTVLNPLILIVILCFIITIFLTIFFRYKTNHNIQTSSGKANEQVKQYDILWSFENTVNDINNLYPGFLMNNPFYIDGYVGKGLCFNGVNQYVDTTAPIDFLNRSFTVEVWVYWIDLYNYTFNGIFGQCSCDNTCISRCLHLLIRDKYAYLGFYENDLKGHTIIENSTWTHITYVYDYSQYGQQEVYVNGLLDGRRTGKAYQGVTSNSVIGKSFVSAGVDSGQYFTGIIDQLSVTFGIKTAKQILDDATLCAYYSFDQGSLADFGPNGLNGTAMNTVSIKGHVNQALKFSMSTSYFQAAGFTALATSNKAFSIAFWINPLQIDKGTILFVSNTDDSWCLPFIGFTSNGTLVAQIKSDQNTIISTMGPTLEKNIWTHIAITYSRFNGQRIYINGFLHSSSPKNISYSASEQSNYITVGTSLAFHSQCNQSKIQSGQFYGSIDELRIYSRELIGTDIRTFINI</sequence>
<organism evidence="5 6">
    <name type="scientific">Adineta ricciae</name>
    <name type="common">Rotifer</name>
    <dbReference type="NCBI Taxonomy" id="249248"/>
    <lineage>
        <taxon>Eukaryota</taxon>
        <taxon>Metazoa</taxon>
        <taxon>Spiralia</taxon>
        <taxon>Gnathifera</taxon>
        <taxon>Rotifera</taxon>
        <taxon>Eurotatoria</taxon>
        <taxon>Bdelloidea</taxon>
        <taxon>Adinetida</taxon>
        <taxon>Adinetidae</taxon>
        <taxon>Adineta</taxon>
    </lineage>
</organism>
<keyword evidence="3" id="KW-0472">Membrane</keyword>
<dbReference type="Pfam" id="PF13385">
    <property type="entry name" value="Laminin_G_3"/>
    <property type="match status" value="2"/>
</dbReference>
<evidence type="ECO:0000313" key="6">
    <source>
        <dbReference type="Proteomes" id="UP000663852"/>
    </source>
</evidence>
<dbReference type="EMBL" id="CAJNOJ010000481">
    <property type="protein sequence ID" value="CAF1462865.1"/>
    <property type="molecule type" value="Genomic_DNA"/>
</dbReference>
<dbReference type="Proteomes" id="UP000663852">
    <property type="component" value="Unassembled WGS sequence"/>
</dbReference>
<dbReference type="SMART" id="SM00560">
    <property type="entry name" value="LamGL"/>
    <property type="match status" value="1"/>
</dbReference>
<evidence type="ECO:0000259" key="4">
    <source>
        <dbReference type="SMART" id="SM00560"/>
    </source>
</evidence>
<keyword evidence="1" id="KW-0732">Signal</keyword>
<name>A0A815QH63_ADIRI</name>